<feature type="domain" description="Uso1/p115-like vesicle tethering protein C-terminal" evidence="6">
    <location>
        <begin position="881"/>
        <end position="991"/>
    </location>
</feature>
<dbReference type="InterPro" id="IPR024095">
    <property type="entry name" value="Vesicle_P115"/>
</dbReference>
<evidence type="ECO:0000256" key="4">
    <source>
        <dbReference type="SAM" id="MobiDB-lite"/>
    </source>
</evidence>
<comment type="subcellular location">
    <subcellularLocation>
        <location evidence="1">Golgi apparatus</location>
    </subcellularLocation>
</comment>
<dbReference type="GO" id="GO:0035242">
    <property type="term" value="F:protein-arginine omega-N asymmetric methyltransferase activity"/>
    <property type="evidence" value="ECO:0007669"/>
    <property type="project" value="UniProtKB-EC"/>
</dbReference>
<evidence type="ECO:0000313" key="8">
    <source>
        <dbReference type="Proteomes" id="UP001214628"/>
    </source>
</evidence>
<feature type="compositionally biased region" description="Acidic residues" evidence="4">
    <location>
        <begin position="982"/>
        <end position="994"/>
    </location>
</feature>
<keyword evidence="2" id="KW-0333">Golgi apparatus</keyword>
<dbReference type="EMBL" id="CP118378">
    <property type="protein sequence ID" value="WFD44259.1"/>
    <property type="molecule type" value="Genomic_DNA"/>
</dbReference>
<dbReference type="PANTHER" id="PTHR10013">
    <property type="entry name" value="GENERAL VESICULAR TRANSPORT FACTOR P115"/>
    <property type="match status" value="1"/>
</dbReference>
<dbReference type="GO" id="GO:0012507">
    <property type="term" value="C:ER to Golgi transport vesicle membrane"/>
    <property type="evidence" value="ECO:0007669"/>
    <property type="project" value="TreeGrafter"/>
</dbReference>
<feature type="domain" description="Vesicle tethering protein Uso1/P115-like head" evidence="5">
    <location>
        <begin position="360"/>
        <end position="736"/>
    </location>
</feature>
<dbReference type="Pfam" id="PF04871">
    <property type="entry name" value="Uso1_p115_C"/>
    <property type="match status" value="1"/>
</dbReference>
<evidence type="ECO:0000256" key="2">
    <source>
        <dbReference type="ARBA" id="ARBA00023034"/>
    </source>
</evidence>
<dbReference type="GO" id="GO:0006888">
    <property type="term" value="P:endoplasmic reticulum to Golgi vesicle-mediated transport"/>
    <property type="evidence" value="ECO:0007669"/>
    <property type="project" value="TreeGrafter"/>
</dbReference>
<feature type="compositionally biased region" description="Polar residues" evidence="4">
    <location>
        <begin position="829"/>
        <end position="846"/>
    </location>
</feature>
<dbReference type="GO" id="GO:0048280">
    <property type="term" value="P:vesicle fusion with Golgi apparatus"/>
    <property type="evidence" value="ECO:0007669"/>
    <property type="project" value="InterPro"/>
</dbReference>
<dbReference type="Gene3D" id="1.25.10.10">
    <property type="entry name" value="Leucine-rich Repeat Variant"/>
    <property type="match status" value="1"/>
</dbReference>
<dbReference type="SUPFAM" id="SSF48371">
    <property type="entry name" value="ARM repeat"/>
    <property type="match status" value="1"/>
</dbReference>
<dbReference type="GO" id="GO:0000139">
    <property type="term" value="C:Golgi membrane"/>
    <property type="evidence" value="ECO:0007669"/>
    <property type="project" value="InterPro"/>
</dbReference>
<dbReference type="Pfam" id="PF04869">
    <property type="entry name" value="Uso1_p115_head"/>
    <property type="match status" value="1"/>
</dbReference>
<evidence type="ECO:0000259" key="6">
    <source>
        <dbReference type="Pfam" id="PF04871"/>
    </source>
</evidence>
<dbReference type="Proteomes" id="UP001214628">
    <property type="component" value="Chromosome 4"/>
</dbReference>
<proteinExistence type="predicted"/>
<gene>
    <name evidence="7" type="primary">USO1</name>
    <name evidence="7" type="ORF">MPSI1_002925</name>
</gene>
<evidence type="ECO:0000256" key="1">
    <source>
        <dbReference type="ARBA" id="ARBA00004555"/>
    </source>
</evidence>
<evidence type="ECO:0000256" key="3">
    <source>
        <dbReference type="ARBA" id="ARBA00023054"/>
    </source>
</evidence>
<dbReference type="InterPro" id="IPR006953">
    <property type="entry name" value="Vesicle_Uso1_P115_head"/>
</dbReference>
<feature type="region of interest" description="Disordered" evidence="4">
    <location>
        <begin position="968"/>
        <end position="994"/>
    </location>
</feature>
<reference evidence="7" key="1">
    <citation type="submission" date="2023-02" db="EMBL/GenBank/DDBJ databases">
        <title>Mating type loci evolution in Malassezia.</title>
        <authorList>
            <person name="Coelho M.A."/>
        </authorList>
    </citation>
    <scope>NUCLEOTIDE SEQUENCE</scope>
    <source>
        <strain evidence="7">CBS 14136</strain>
    </source>
</reference>
<dbReference type="GO" id="GO:0005783">
    <property type="term" value="C:endoplasmic reticulum"/>
    <property type="evidence" value="ECO:0007669"/>
    <property type="project" value="TreeGrafter"/>
</dbReference>
<evidence type="ECO:0000259" key="5">
    <source>
        <dbReference type="Pfam" id="PF04869"/>
    </source>
</evidence>
<keyword evidence="3" id="KW-0175">Coiled coil</keyword>
<dbReference type="InterPro" id="IPR016024">
    <property type="entry name" value="ARM-type_fold"/>
</dbReference>
<dbReference type="GO" id="GO:0006886">
    <property type="term" value="P:intracellular protein transport"/>
    <property type="evidence" value="ECO:0007669"/>
    <property type="project" value="InterPro"/>
</dbReference>
<dbReference type="GO" id="GO:0048211">
    <property type="term" value="P:Golgi vesicle docking"/>
    <property type="evidence" value="ECO:0007669"/>
    <property type="project" value="TreeGrafter"/>
</dbReference>
<dbReference type="InterPro" id="IPR011989">
    <property type="entry name" value="ARM-like"/>
</dbReference>
<dbReference type="InterPro" id="IPR006955">
    <property type="entry name" value="Uso1_p115_C"/>
</dbReference>
<keyword evidence="8" id="KW-1185">Reference proteome</keyword>
<keyword evidence="7" id="KW-0489">Methyltransferase</keyword>
<keyword evidence="7" id="KW-0808">Transferase</keyword>
<protein>
    <submittedName>
        <fullName evidence="7">Type I protein arginine methyltransferase</fullName>
        <ecNumber evidence="7">2.1.1.319</ecNumber>
    </submittedName>
</protein>
<dbReference type="PANTHER" id="PTHR10013:SF0">
    <property type="entry name" value="GENERAL VESICULAR TRANSPORT FACTOR P115"/>
    <property type="match status" value="1"/>
</dbReference>
<evidence type="ECO:0000313" key="7">
    <source>
        <dbReference type="EMBL" id="WFD44259.1"/>
    </source>
</evidence>
<organism evidence="7 8">
    <name type="scientific">Malassezia psittaci</name>
    <dbReference type="NCBI Taxonomy" id="1821823"/>
    <lineage>
        <taxon>Eukaryota</taxon>
        <taxon>Fungi</taxon>
        <taxon>Dikarya</taxon>
        <taxon>Basidiomycota</taxon>
        <taxon>Ustilaginomycotina</taxon>
        <taxon>Malasseziomycetes</taxon>
        <taxon>Malasseziales</taxon>
        <taxon>Malasseziaceae</taxon>
        <taxon>Malassezia</taxon>
    </lineage>
</organism>
<dbReference type="GO" id="GO:0005795">
    <property type="term" value="C:Golgi stack"/>
    <property type="evidence" value="ECO:0007669"/>
    <property type="project" value="TreeGrafter"/>
</dbReference>
<dbReference type="AlphaFoldDB" id="A0AAF0FCH9"/>
<accession>A0AAF0FCH9</accession>
<name>A0AAF0FCH9_9BASI</name>
<feature type="region of interest" description="Disordered" evidence="4">
    <location>
        <begin position="828"/>
        <end position="857"/>
    </location>
</feature>
<dbReference type="EC" id="2.1.1.319" evidence="7"/>
<dbReference type="GO" id="GO:0032259">
    <property type="term" value="P:methylation"/>
    <property type="evidence" value="ECO:0007669"/>
    <property type="project" value="UniProtKB-KW"/>
</dbReference>
<sequence length="994" mass="111128">MLHGLGLLRQRYEQYTNQSTSSPEQTIRILSEKISDANLLLEDRRAAMLSLRALIRDHASLVCGHAFDALLKWFRNPDRDTEMLRAGVEACLTLCQSDSGKVAQRKLLDEQDGIASILRFVAPQYAFYTRFAVLQLVGLMLEHHRTEFQDRMLTAPGGSGLLLQCLEAAPTSSTEILRNEALLLMPLLVSKNVDLQKVFAFEGAFERLLDIVAQEGRIEGGVVVQDALAALEALLIDNASNQNYFRETLSIPLLAPLFFFPPPLPQNADDAARQEYAQHRDAFLLQEWDEEKLSNALLLIRCIRHLVDGHGDDHRENQRAIANSGVTDCLVQLVFASLAPSALKAYSLHLLAAILRHSRQNQDLLRSTVVTPVALLRRSPREEQPDGEPMYELAWQSPQPAMMCMIALVLRGPGAAESKAQAQAVRTAALAAFHAFVEENIEVRMTLLHAFVAAPAPDQNHGNSNQLLLDTIAHLPTTSLTSSSQNTRFDASQYLYACFLLSSLLHGSETCKEFARSIYIDDSGHCVATARPQNLSSDDPPPTLLHLIIGNVAMATRELEEAVRRERAGENDAQASTSEDWTRVIVGYLILLSHWLWQSPETVADLVNESANFQVILQPVAQSHGVDTVIQAMAAFVLGELYEFNPLVSDQEGVLTRSAMHSTIHTRVGLDAFTSRMIRLKSEPRFAEVGPDVYEQYVAYADPSKPASQKSDPQQLWFSWLFVDFWKEHYVHVQKAMLVDPLATTSEASQTSAELLDARQQVASLQSELQRVKADAACIPGLRADLAKAEQDSQLASQLRHQLEDMRKVLDATKLSLDEAHARIAELQSDGSASASQQIPQETPSSEPKEQLQDTTQLQAELTRAREEVSSLQERLNAKIAEINDSQANYERQLHDIQSQHSDSLQRLRDEHAAEVQRLHDQHTAETERLRDVQLDHRASKSAQDTNTDLAQENEDLLVLLDELSTKHKRNKERMRMQGWDVSDDDDDDDDIEL</sequence>